<evidence type="ECO:0000259" key="3">
    <source>
        <dbReference type="Pfam" id="PF13505"/>
    </source>
</evidence>
<name>A0AAV5NN94_9VIBR</name>
<evidence type="ECO:0000256" key="1">
    <source>
        <dbReference type="ARBA" id="ARBA00022729"/>
    </source>
</evidence>
<proteinExistence type="predicted"/>
<comment type="caution">
    <text evidence="4">The sequence shown here is derived from an EMBL/GenBank/DDBJ whole genome shotgun (WGS) entry which is preliminary data.</text>
</comment>
<dbReference type="Proteomes" id="UP001156690">
    <property type="component" value="Unassembled WGS sequence"/>
</dbReference>
<dbReference type="SUPFAM" id="SSF56925">
    <property type="entry name" value="OMPA-like"/>
    <property type="match status" value="1"/>
</dbReference>
<protein>
    <recommendedName>
        <fullName evidence="3">Outer membrane protein beta-barrel domain-containing protein</fullName>
    </recommendedName>
</protein>
<dbReference type="RefSeq" id="WP_126609942.1">
    <property type="nucleotide sequence ID" value="NZ_AP025145.1"/>
</dbReference>
<reference evidence="5" key="1">
    <citation type="journal article" date="2019" name="Int. J. Syst. Evol. Microbiol.">
        <title>The Global Catalogue of Microorganisms (GCM) 10K type strain sequencing project: providing services to taxonomists for standard genome sequencing and annotation.</title>
        <authorList>
            <consortium name="The Broad Institute Genomics Platform"/>
            <consortium name="The Broad Institute Genome Sequencing Center for Infectious Disease"/>
            <person name="Wu L."/>
            <person name="Ma J."/>
        </authorList>
    </citation>
    <scope>NUCLEOTIDE SEQUENCE [LARGE SCALE GENOMIC DNA]</scope>
    <source>
        <strain evidence="5">NBRC 15640</strain>
    </source>
</reference>
<accession>A0AAV5NN94</accession>
<keyword evidence="5" id="KW-1185">Reference proteome</keyword>
<evidence type="ECO:0000313" key="5">
    <source>
        <dbReference type="Proteomes" id="UP001156690"/>
    </source>
</evidence>
<evidence type="ECO:0000313" key="4">
    <source>
        <dbReference type="EMBL" id="GLQ72127.1"/>
    </source>
</evidence>
<keyword evidence="1 2" id="KW-0732">Signal</keyword>
<feature type="domain" description="Outer membrane protein beta-barrel" evidence="3">
    <location>
        <begin position="11"/>
        <end position="190"/>
    </location>
</feature>
<feature type="signal peptide" evidence="2">
    <location>
        <begin position="1"/>
        <end position="22"/>
    </location>
</feature>
<organism evidence="4 5">
    <name type="scientific">Vibrio penaeicida</name>
    <dbReference type="NCBI Taxonomy" id="104609"/>
    <lineage>
        <taxon>Bacteria</taxon>
        <taxon>Pseudomonadati</taxon>
        <taxon>Pseudomonadota</taxon>
        <taxon>Gammaproteobacteria</taxon>
        <taxon>Vibrionales</taxon>
        <taxon>Vibrionaceae</taxon>
        <taxon>Vibrio</taxon>
    </lineage>
</organism>
<dbReference type="InterPro" id="IPR027385">
    <property type="entry name" value="Beta-barrel_OMP"/>
</dbReference>
<gene>
    <name evidence="4" type="ORF">GCM10007932_14870</name>
</gene>
<dbReference type="AlphaFoldDB" id="A0AAV5NN94"/>
<evidence type="ECO:0000256" key="2">
    <source>
        <dbReference type="SAM" id="SignalP"/>
    </source>
</evidence>
<dbReference type="InterPro" id="IPR011250">
    <property type="entry name" value="OMP/PagP_B-barrel"/>
</dbReference>
<sequence length="190" mass="20288">MKILNRTAVAWLAMVLPCTAFSAGFENSAFIVKGGTSSFNDTDTKDAFSGSAVGIELFNLQQAPIFSAILGGGYLSHTRQDASKGEDALKIADTSLGFALGIGFTENVSVYGKLGLSYLETDIKNYRSADLGHKVYGLGLNSGVGVMYHLGQLSLGAEFIRNDITQNNSSSVDYLNGTYSNWYITAGYAF</sequence>
<dbReference type="Gene3D" id="2.40.160.20">
    <property type="match status" value="1"/>
</dbReference>
<feature type="chain" id="PRO_5043921487" description="Outer membrane protein beta-barrel domain-containing protein" evidence="2">
    <location>
        <begin position="23"/>
        <end position="190"/>
    </location>
</feature>
<dbReference type="Pfam" id="PF13505">
    <property type="entry name" value="OMP_b-brl"/>
    <property type="match status" value="1"/>
</dbReference>
<dbReference type="EMBL" id="BSNX01000012">
    <property type="protein sequence ID" value="GLQ72127.1"/>
    <property type="molecule type" value="Genomic_DNA"/>
</dbReference>